<accession>A0AAX3A0F1</accession>
<feature type="compositionally biased region" description="Acidic residues" evidence="1">
    <location>
        <begin position="1"/>
        <end position="12"/>
    </location>
</feature>
<feature type="compositionally biased region" description="Polar residues" evidence="1">
    <location>
        <begin position="113"/>
        <end position="137"/>
    </location>
</feature>
<proteinExistence type="predicted"/>
<protein>
    <submittedName>
        <fullName evidence="3">Uncharacterized protein</fullName>
    </submittedName>
</protein>
<evidence type="ECO:0000313" key="2">
    <source>
        <dbReference type="EMBL" id="BBX90943.1"/>
    </source>
</evidence>
<feature type="region of interest" description="Disordered" evidence="1">
    <location>
        <begin position="108"/>
        <end position="147"/>
    </location>
</feature>
<feature type="compositionally biased region" description="Basic residues" evidence="1">
    <location>
        <begin position="25"/>
        <end position="36"/>
    </location>
</feature>
<sequence>MSTDFDGADDQAVDTGKRTYEQKSKNPKRRNAKRRANYALDKMQEIENELAALEGRKPKDVVGEYMQRKAKEDNTIDVEVISEDCQDFSDQSQGESVDDCAISLPALLPKTIGPQQDSNQIDDPSASSNNGAAQQESDGQEPTEYVNPYPYLSADWWEHCAPEEKLSRCRAISTDGTRCRQKSITGGRVCRHHGGLAPHVKLAARNRIENAADQMAEQLLRMAIDPKTKDSVKLAAIRDALDRAGLKAPEQVVVSAGQSSAFEDIAQDVGYSGIQHTQPEYIDSQRESMKVQHDSDPFGPTESNPFGSSRSSGQSNQAEYQQDSNIWNEGTAFNDPGSSRKSHTAPVDGFGAGQHVGTDRDCDGLAARRRASREHWDMQYRRTEHVTGEDAIEAANAANREAGALKALPPGRKRR</sequence>
<feature type="compositionally biased region" description="Polar residues" evidence="1">
    <location>
        <begin position="301"/>
        <end position="328"/>
    </location>
</feature>
<dbReference type="EMBL" id="CP060016">
    <property type="protein sequence ID" value="UNC01098.1"/>
    <property type="molecule type" value="Genomic_DNA"/>
</dbReference>
<keyword evidence="4" id="KW-1185">Reference proteome</keyword>
<dbReference type="EMBL" id="AP022579">
    <property type="protein sequence ID" value="BBX90943.1"/>
    <property type="molecule type" value="Genomic_DNA"/>
</dbReference>
<dbReference type="Proteomes" id="UP001162885">
    <property type="component" value="Chromosome"/>
</dbReference>
<organism evidence="3 5">
    <name type="scientific">Mycolicibacterium boenickei</name>
    <dbReference type="NCBI Taxonomy" id="146017"/>
    <lineage>
        <taxon>Bacteria</taxon>
        <taxon>Bacillati</taxon>
        <taxon>Actinomycetota</taxon>
        <taxon>Actinomycetes</taxon>
        <taxon>Mycobacteriales</taxon>
        <taxon>Mycobacteriaceae</taxon>
        <taxon>Mycolicibacterium</taxon>
    </lineage>
</organism>
<reference evidence="2" key="2">
    <citation type="submission" date="2020-02" db="EMBL/GenBank/DDBJ databases">
        <authorList>
            <person name="Matsumoto Y."/>
            <person name="Motooka D."/>
            <person name="Nakamura S."/>
        </authorList>
    </citation>
    <scope>NUCLEOTIDE SEQUENCE</scope>
    <source>
        <strain evidence="2">JCM 15653</strain>
    </source>
</reference>
<dbReference type="AlphaFoldDB" id="A0AAX3A0F1"/>
<gene>
    <name evidence="3" type="ORF">H5U98_06810</name>
    <name evidence="2" type="ORF">MBOE_25920</name>
</gene>
<reference evidence="3 5" key="3">
    <citation type="journal article" date="2022" name="BMC Genomics">
        <title>Comparative genome analysis of mycobacteria focusing on tRNA and non-coding RNA.</title>
        <authorList>
            <person name="Behra P.R.K."/>
            <person name="Pettersson B.M.F."/>
            <person name="Ramesh M."/>
            <person name="Das S."/>
            <person name="Dasgupta S."/>
            <person name="Kirsebom L.A."/>
        </authorList>
    </citation>
    <scope>NUCLEOTIDE SEQUENCE [LARGE SCALE GENOMIC DNA]</scope>
    <source>
        <strain evidence="3 5">DSM 44677</strain>
    </source>
</reference>
<evidence type="ECO:0000313" key="5">
    <source>
        <dbReference type="Proteomes" id="UP001162885"/>
    </source>
</evidence>
<dbReference type="Proteomes" id="UP000466683">
    <property type="component" value="Chromosome"/>
</dbReference>
<evidence type="ECO:0000256" key="1">
    <source>
        <dbReference type="SAM" id="MobiDB-lite"/>
    </source>
</evidence>
<reference evidence="2 4" key="1">
    <citation type="journal article" date="2019" name="Emerg. Microbes Infect.">
        <title>Comprehensive subspecies identification of 175 nontuberculous mycobacteria species based on 7547 genomic profiles.</title>
        <authorList>
            <person name="Matsumoto Y."/>
            <person name="Kinjo T."/>
            <person name="Motooka D."/>
            <person name="Nabeya D."/>
            <person name="Jung N."/>
            <person name="Uechi K."/>
            <person name="Horii T."/>
            <person name="Iida T."/>
            <person name="Fujita J."/>
            <person name="Nakamura S."/>
        </authorList>
    </citation>
    <scope>NUCLEOTIDE SEQUENCE [LARGE SCALE GENOMIC DNA]</scope>
    <source>
        <strain evidence="2 4">JCM 15653</strain>
    </source>
</reference>
<evidence type="ECO:0000313" key="3">
    <source>
        <dbReference type="EMBL" id="UNC01098.1"/>
    </source>
</evidence>
<feature type="region of interest" description="Disordered" evidence="1">
    <location>
        <begin position="281"/>
        <end position="361"/>
    </location>
</feature>
<feature type="compositionally biased region" description="Basic and acidic residues" evidence="1">
    <location>
        <begin position="283"/>
        <end position="296"/>
    </location>
</feature>
<feature type="region of interest" description="Disordered" evidence="1">
    <location>
        <begin position="1"/>
        <end position="40"/>
    </location>
</feature>
<feature type="compositionally biased region" description="Basic and acidic residues" evidence="1">
    <location>
        <begin position="15"/>
        <end position="24"/>
    </location>
</feature>
<dbReference type="RefSeq" id="WP_133118383.1">
    <property type="nucleotide sequence ID" value="NZ_AP022579.1"/>
</dbReference>
<name>A0AAX3A0F1_9MYCO</name>
<evidence type="ECO:0000313" key="4">
    <source>
        <dbReference type="Proteomes" id="UP000466683"/>
    </source>
</evidence>